<feature type="non-terminal residue" evidence="2">
    <location>
        <position position="1"/>
    </location>
</feature>
<keyword evidence="3" id="KW-1185">Reference proteome</keyword>
<protein>
    <recommendedName>
        <fullName evidence="4">Agglutinin-like protein</fullName>
    </recommendedName>
</protein>
<evidence type="ECO:0000256" key="1">
    <source>
        <dbReference type="SAM" id="SignalP"/>
    </source>
</evidence>
<dbReference type="EMBL" id="JAAAID010003558">
    <property type="protein sequence ID" value="KAF9997152.1"/>
    <property type="molecule type" value="Genomic_DNA"/>
</dbReference>
<feature type="non-terminal residue" evidence="2">
    <location>
        <position position="389"/>
    </location>
</feature>
<keyword evidence="1" id="KW-0732">Signal</keyword>
<organism evidence="2 3">
    <name type="scientific">Entomortierella chlamydospora</name>
    <dbReference type="NCBI Taxonomy" id="101097"/>
    <lineage>
        <taxon>Eukaryota</taxon>
        <taxon>Fungi</taxon>
        <taxon>Fungi incertae sedis</taxon>
        <taxon>Mucoromycota</taxon>
        <taxon>Mortierellomycotina</taxon>
        <taxon>Mortierellomycetes</taxon>
        <taxon>Mortierellales</taxon>
        <taxon>Mortierellaceae</taxon>
        <taxon>Entomortierella</taxon>
    </lineage>
</organism>
<proteinExistence type="predicted"/>
<accession>A0A9P6MFA8</accession>
<dbReference type="Proteomes" id="UP000703661">
    <property type="component" value="Unassembled WGS sequence"/>
</dbReference>
<dbReference type="AlphaFoldDB" id="A0A9P6MFA8"/>
<feature type="signal peptide" evidence="1">
    <location>
        <begin position="1"/>
        <end position="20"/>
    </location>
</feature>
<comment type="caution">
    <text evidence="2">The sequence shown here is derived from an EMBL/GenBank/DDBJ whole genome shotgun (WGS) entry which is preliminary data.</text>
</comment>
<dbReference type="OrthoDB" id="2387820at2759"/>
<name>A0A9P6MFA8_9FUNG</name>
<sequence length="389" mass="42204">LILVITILSSFAASVTDVGAVYFILPSSRPSNQNSELVNTTQFFPFDLQKSFDGWSSFVRNGDNITHAMASMINDTNRIPNAIPGRIYTPQTATFNVGCDKMSFYAFNSSAKFLLNQGGCATVNFNTYDSFIASYDNATVVNKPNGRSSIKIPGTYSGQYLLESLPGVDLTYGNTTCSLIGLENGSSVVNGTNGITSVPKTWTTRCVLPTDEIVALSLTTIRFSFFKSQDFRRLTSSMFRDDAELVRAMQGSFKTATNKTIIFSELRFSNTTLEALVCLNTNLGNASPSTSCAYVSVGIVVTTQQEINLIIAGARGSAPSAVSPTPADSLIGYQYNPSIIMTIYHIPTLTNNNTQQLSISEANNASLMSAQYFASLGQNIYMDWNTSKL</sequence>
<evidence type="ECO:0008006" key="4">
    <source>
        <dbReference type="Google" id="ProtNLM"/>
    </source>
</evidence>
<evidence type="ECO:0000313" key="3">
    <source>
        <dbReference type="Proteomes" id="UP000703661"/>
    </source>
</evidence>
<feature type="chain" id="PRO_5040107333" description="Agglutinin-like protein" evidence="1">
    <location>
        <begin position="21"/>
        <end position="389"/>
    </location>
</feature>
<reference evidence="2" key="1">
    <citation type="journal article" date="2020" name="Fungal Divers.">
        <title>Resolving the Mortierellaceae phylogeny through synthesis of multi-gene phylogenetics and phylogenomics.</title>
        <authorList>
            <person name="Vandepol N."/>
            <person name="Liber J."/>
            <person name="Desiro A."/>
            <person name="Na H."/>
            <person name="Kennedy M."/>
            <person name="Barry K."/>
            <person name="Grigoriev I.V."/>
            <person name="Miller A.N."/>
            <person name="O'Donnell K."/>
            <person name="Stajich J.E."/>
            <person name="Bonito G."/>
        </authorList>
    </citation>
    <scope>NUCLEOTIDE SEQUENCE</scope>
    <source>
        <strain evidence="2">NRRL 2769</strain>
    </source>
</reference>
<gene>
    <name evidence="2" type="ORF">BGZ80_007067</name>
</gene>
<evidence type="ECO:0000313" key="2">
    <source>
        <dbReference type="EMBL" id="KAF9997152.1"/>
    </source>
</evidence>